<evidence type="ECO:0000313" key="2">
    <source>
        <dbReference type="Proteomes" id="UP001139981"/>
    </source>
</evidence>
<dbReference type="EMBL" id="JANBVB010002721">
    <property type="protein sequence ID" value="KAJ2882898.1"/>
    <property type="molecule type" value="Genomic_DNA"/>
</dbReference>
<keyword evidence="2" id="KW-1185">Reference proteome</keyword>
<reference evidence="1" key="1">
    <citation type="submission" date="2022-07" db="EMBL/GenBank/DDBJ databases">
        <title>Phylogenomic reconstructions and comparative analyses of Kickxellomycotina fungi.</title>
        <authorList>
            <person name="Reynolds N.K."/>
            <person name="Stajich J.E."/>
            <person name="Barry K."/>
            <person name="Grigoriev I.V."/>
            <person name="Crous P."/>
            <person name="Smith M.E."/>
        </authorList>
    </citation>
    <scope>NUCLEOTIDE SEQUENCE</scope>
    <source>
        <strain evidence="1">CBS 190363</strain>
    </source>
</reference>
<dbReference type="Proteomes" id="UP001139981">
    <property type="component" value="Unassembled WGS sequence"/>
</dbReference>
<organism evidence="1 2">
    <name type="scientific">Coemansia aciculifera</name>
    <dbReference type="NCBI Taxonomy" id="417176"/>
    <lineage>
        <taxon>Eukaryota</taxon>
        <taxon>Fungi</taxon>
        <taxon>Fungi incertae sedis</taxon>
        <taxon>Zoopagomycota</taxon>
        <taxon>Kickxellomycotina</taxon>
        <taxon>Kickxellomycetes</taxon>
        <taxon>Kickxellales</taxon>
        <taxon>Kickxellaceae</taxon>
        <taxon>Coemansia</taxon>
    </lineage>
</organism>
<proteinExistence type="predicted"/>
<evidence type="ECO:0000313" key="1">
    <source>
        <dbReference type="EMBL" id="KAJ2882898.1"/>
    </source>
</evidence>
<accession>A0ACC1LW32</accession>
<name>A0ACC1LW32_9FUNG</name>
<protein>
    <submittedName>
        <fullName evidence="1">Uncharacterized protein</fullName>
    </submittedName>
</protein>
<gene>
    <name evidence="1" type="ORF">IWW38_005606</name>
</gene>
<comment type="caution">
    <text evidence="1">The sequence shown here is derived from an EMBL/GenBank/DDBJ whole genome shotgun (WGS) entry which is preliminary data.</text>
</comment>
<feature type="non-terminal residue" evidence="1">
    <location>
        <position position="369"/>
    </location>
</feature>
<sequence>MPGPPASAAANASTATDASAGTSTAFGTHERPSADAANEDASSMAKFGIGSSMFSELKDLFWLISTRTQRAGSLSPQGFIAKLKQSNELFRSNAHQDSHEFLNYLLNEIVENVEKINRDMGDSGRTGAPLHGPNQLIGNTWVHTLFEGLLTNETRCLSCECVTSRDETILDVSVDIHENTSVANCLNQFAAGELLCHDNKFYCDNCGGLQEAERRMRLKRLPNILALHLKRFKYHEVLGRYVKLSYRVNFPTELRVPNTTEETEDMLYSLSAVVVHLGGGPFHGHYISIVRSGEKWVLFDDDCVEIIKESELSNYFGDFPNFGSGYVLFYERTDFDPMQYDLPRPFSPPPVGPDQPFTPGSHGSSGIQG</sequence>